<dbReference type="SUPFAM" id="SSF52540">
    <property type="entry name" value="P-loop containing nucleoside triphosphate hydrolases"/>
    <property type="match status" value="1"/>
</dbReference>
<feature type="domain" description="DNA2/NAM7 helicase helicase" evidence="1">
    <location>
        <begin position="376"/>
        <end position="509"/>
    </location>
</feature>
<dbReference type="InterPro" id="IPR041677">
    <property type="entry name" value="DNA2/NAM7_AAA_11"/>
</dbReference>
<sequence>MDIRDKVCKIFEYLLAVKNLNETVIRNIEEYDEVIWQKDLPDYEGCFLNGSGKYKEAWLEVHKQELPPVPQLPAILNEWVTYWPDPEKEPIVKKQIPRKGKVPGKQEISNRNSLYYNDPLLFEKDEMDYENFEDDPKRVEVFKEWIENAWRPWVNKALPKKRIQKLYTKLFTLHQRIQREGEDVELAWGHGLLTWGVNGFKIKRPVLVTPLELQFDAKNGIFILLPTSKGTYLEIDMLNSFEIPYIKRLQELELEIPKAEINVWDKESINPLLKEIVHTINPEGIYSEEDFPSQNIQEIPVITYSPVIFLRRTSGRIWHAELITAIGKIRSGYPIPDTIKLLATDDLEEYRKECETNSNQDNWDSVGEDLLFPLPVNNEQKLIAQKLVVSPGVVVQGPPGTGKSHTIANLICHLLAHGKRVLVTSEKERALRVLRDKIPEEIRHLCVSVLGGDYASVKELENSIENITENIDSYDPQFLKREIERLRNELYETRKKKTRYQNLIKQAGELENKKVSIGNREMTPLEIAKWLKENIEYNWMPDSIRIDQECPLSEAEIRKFFELAGKLRTSDKESLGKKRPKTSELPDPHIFNENVLNIISIEQQIAEKSNYIKDWNVSQHVYNELDTYKQKILSIINELKELNEPWIQFIMKDSISGGDRKELWKVLVQESRDRIKQIKNLDMELIEHEIAFSEDIDFAIAKEDLKVLKEKLKGVKQISWFFKNITGRKYAYLMDKSKISLDGHEIKNENDVDIIIKYIEKNEIKNKLILKWNNIMKDIGGPQLSNSIPRFSFYVEELIDKIEKGLQWNDKVVKPLQEFLKSLGIPETPAWTDVKWFEKLYKGIEVLELKKKWNNANAFFDRLKTLLIRGKESNNAHPSWISLLNACETKDTELWSKEYWEIARLEGLEEDYNVYSSLKDRLEAVAPKWVRMIIEQGGQGEPLIPPDDWKLAWQWRQCDTYLKDLEETTNIEKFEELLKEEEKKESHILRELVAKSTWLAQIERTTYEQKKSLHAFVQAVRKIGKGTGKYANMYRKEAREEMQICKGAIPVWIMPIQKIIENIKLTDDLFDVIIVDESSQSNLFALCALLRAKKAVIVGDDNQISPESIGINVEEVHQLIERYLSGVIPHANRFELTTSLYDIANQIFENKVVLKEHFRSVPEIIQFSNDFMYEGKIIPLRLPMSHEIFEPPVSAIFVEEGFVEEHTTKVINKPEAEAIVKHIVKLCSDPKYNGKTMGVISLQGDDQAELIEELLREAIGEKEMVERKLICGDAYFFQGDERDIIFLSMVVAPNVRFRALTKRSDYQRFNVAASRARDQMFLFHSVQLKDINNPECARYRLLKYCQNPYRVQQKIDEVKHLFESKFEEDVYRIICARGYRVIPQVKVANLGKRIDLVVEGIRNRLAIECDGDKWHGIDKWEEDIERQRILERVGWTFWRVRGSVFYRDPEKAMASLWRKLDEMGIKPIE</sequence>
<evidence type="ECO:0000259" key="2">
    <source>
        <dbReference type="Pfam" id="PF13087"/>
    </source>
</evidence>
<dbReference type="Pfam" id="PF13087">
    <property type="entry name" value="AAA_12"/>
    <property type="match status" value="1"/>
</dbReference>
<dbReference type="PANTHER" id="PTHR10887:SF495">
    <property type="entry name" value="HELICASE SENATAXIN ISOFORM X1-RELATED"/>
    <property type="match status" value="1"/>
</dbReference>
<dbReference type="SUPFAM" id="SSF52980">
    <property type="entry name" value="Restriction endonuclease-like"/>
    <property type="match status" value="1"/>
</dbReference>
<evidence type="ECO:0000259" key="1">
    <source>
        <dbReference type="Pfam" id="PF13086"/>
    </source>
</evidence>
<dbReference type="GO" id="GO:0004386">
    <property type="term" value="F:helicase activity"/>
    <property type="evidence" value="ECO:0007669"/>
    <property type="project" value="InterPro"/>
</dbReference>
<dbReference type="Pfam" id="PF13086">
    <property type="entry name" value="AAA_11"/>
    <property type="match status" value="1"/>
</dbReference>
<evidence type="ECO:0000313" key="4">
    <source>
        <dbReference type="EMBL" id="SEF61205.1"/>
    </source>
</evidence>
<organism evidence="4 5">
    <name type="scientific">Caloramator fervidus</name>
    <dbReference type="NCBI Taxonomy" id="29344"/>
    <lineage>
        <taxon>Bacteria</taxon>
        <taxon>Bacillati</taxon>
        <taxon>Bacillota</taxon>
        <taxon>Clostridia</taxon>
        <taxon>Eubacteriales</taxon>
        <taxon>Clostridiaceae</taxon>
        <taxon>Caloramator</taxon>
    </lineage>
</organism>
<dbReference type="InterPro" id="IPR049468">
    <property type="entry name" value="Restrct_endonuc-II-like_dom"/>
</dbReference>
<dbReference type="Proteomes" id="UP000242850">
    <property type="component" value="Unassembled WGS sequence"/>
</dbReference>
<dbReference type="Gene3D" id="3.40.50.300">
    <property type="entry name" value="P-loop containing nucleotide triphosphate hydrolases"/>
    <property type="match status" value="3"/>
</dbReference>
<reference evidence="5" key="1">
    <citation type="submission" date="2016-10" db="EMBL/GenBank/DDBJ databases">
        <authorList>
            <person name="Varghese N."/>
            <person name="Submissions S."/>
        </authorList>
    </citation>
    <scope>NUCLEOTIDE SEQUENCE [LARGE SCALE GENOMIC DNA]</scope>
    <source>
        <strain evidence="5">DSM 5463</strain>
    </source>
</reference>
<dbReference type="InterPro" id="IPR027417">
    <property type="entry name" value="P-loop_NTPase"/>
</dbReference>
<name>A0A1H5TED5_9CLOT</name>
<dbReference type="InterPro" id="IPR047187">
    <property type="entry name" value="SF1_C_Upf1"/>
</dbReference>
<protein>
    <submittedName>
        <fullName evidence="4">Part of AAA domain-containing protein</fullName>
    </submittedName>
</protein>
<dbReference type="InterPro" id="IPR011335">
    <property type="entry name" value="Restrct_endonuc-II-like"/>
</dbReference>
<dbReference type="InterPro" id="IPR045055">
    <property type="entry name" value="DNA2/NAM7-like"/>
</dbReference>
<dbReference type="CDD" id="cd18808">
    <property type="entry name" value="SF1_C_Upf1"/>
    <property type="match status" value="1"/>
</dbReference>
<feature type="domain" description="Restriction endonuclease type II-like" evidence="3">
    <location>
        <begin position="1366"/>
        <end position="1460"/>
    </location>
</feature>
<keyword evidence="5" id="KW-1185">Reference proteome</keyword>
<feature type="domain" description="DNA2/NAM7 helicase-like C-terminal" evidence="2">
    <location>
        <begin position="1139"/>
        <end position="1323"/>
    </location>
</feature>
<evidence type="ECO:0000259" key="3">
    <source>
        <dbReference type="Pfam" id="PF18741"/>
    </source>
</evidence>
<dbReference type="Gene3D" id="3.40.960.10">
    <property type="entry name" value="VSR Endonuclease"/>
    <property type="match status" value="1"/>
</dbReference>
<accession>A0A1H5TED5</accession>
<dbReference type="InterPro" id="IPR041679">
    <property type="entry name" value="DNA2/NAM7-like_C"/>
</dbReference>
<proteinExistence type="predicted"/>
<dbReference type="Pfam" id="PF18741">
    <property type="entry name" value="MTES_1575"/>
    <property type="match status" value="1"/>
</dbReference>
<dbReference type="RefSeq" id="WP_103895623.1">
    <property type="nucleotide sequence ID" value="NZ_FNUK01000005.1"/>
</dbReference>
<gene>
    <name evidence="4" type="ORF">SAMN05660865_00621</name>
</gene>
<evidence type="ECO:0000313" key="5">
    <source>
        <dbReference type="Proteomes" id="UP000242850"/>
    </source>
</evidence>
<dbReference type="PANTHER" id="PTHR10887">
    <property type="entry name" value="DNA2/NAM7 HELICASE FAMILY"/>
    <property type="match status" value="1"/>
</dbReference>
<dbReference type="OrthoDB" id="9757917at2"/>
<dbReference type="EMBL" id="FNUK01000005">
    <property type="protein sequence ID" value="SEF61205.1"/>
    <property type="molecule type" value="Genomic_DNA"/>
</dbReference>